<dbReference type="Pfam" id="PF07751">
    <property type="entry name" value="Abi_2"/>
    <property type="match status" value="1"/>
</dbReference>
<comment type="caution">
    <text evidence="1">The sequence shown here is derived from an EMBL/GenBank/DDBJ whole genome shotgun (WGS) entry which is preliminary data.</text>
</comment>
<keyword evidence="2" id="KW-1185">Reference proteome</keyword>
<evidence type="ECO:0000313" key="1">
    <source>
        <dbReference type="EMBL" id="MFL9829664.1"/>
    </source>
</evidence>
<dbReference type="InterPro" id="IPR011664">
    <property type="entry name" value="Abi_system_AbiD/AbiF-like"/>
</dbReference>
<dbReference type="Proteomes" id="UP001629260">
    <property type="component" value="Unassembled WGS sequence"/>
</dbReference>
<reference evidence="1 2" key="1">
    <citation type="submission" date="2024-06" db="EMBL/GenBank/DDBJ databases">
        <authorList>
            <person name="Kaempfer P."/>
            <person name="Viver T."/>
        </authorList>
    </citation>
    <scope>NUCLEOTIDE SEQUENCE [LARGE SCALE GENOMIC DNA]</scope>
    <source>
        <strain evidence="1 2">ST-87</strain>
    </source>
</reference>
<dbReference type="RefSeq" id="WP_408079528.1">
    <property type="nucleotide sequence ID" value="NZ_JBELQA010000001.1"/>
</dbReference>
<gene>
    <name evidence="1" type="ORF">ABS764_02265</name>
</gene>
<protein>
    <submittedName>
        <fullName evidence="1">Abi family protein</fullName>
    </submittedName>
</protein>
<proteinExistence type="predicted"/>
<dbReference type="EMBL" id="JBELQA010000001">
    <property type="protein sequence ID" value="MFL9829664.1"/>
    <property type="molecule type" value="Genomic_DNA"/>
</dbReference>
<organism evidence="1 2">
    <name type="scientific">Flavobacterium plantiphilum</name>
    <dbReference type="NCBI Taxonomy" id="3163297"/>
    <lineage>
        <taxon>Bacteria</taxon>
        <taxon>Pseudomonadati</taxon>
        <taxon>Bacteroidota</taxon>
        <taxon>Flavobacteriia</taxon>
        <taxon>Flavobacteriales</taxon>
        <taxon>Flavobacteriaceae</taxon>
        <taxon>Flavobacterium</taxon>
    </lineage>
</organism>
<accession>A0ABW8XP43</accession>
<name>A0ABW8XP43_9FLAO</name>
<sequence length="303" mass="35580">MKYQKIPLTSEQHIQLLRNRNLNIPCEIRATKYLNNIGYYRLTGYMYHLQTRDGNHSFIGEVSFDDIINLYQFDKKLRAIIIEYMERIEVAVKAKLTNKYSISHGFFWYTNDTLFTNKEIFYNINAEIAETFAEPQEGFLKSFKFNYNSEPSPPSNMALETLTLGKLSRLYKGLNNNAEKVEIATEFNLVSSLLTSWLVYLTNVRNVCAHHSRLWNKKITADRPTIPSRDKFKFNGTMTDDFNTTMYGIISIMNKLLISFNPENHFIFKIEKLIEEYSIDAVLMGFPADWKTEAHWYKENVDE</sequence>
<evidence type="ECO:0000313" key="2">
    <source>
        <dbReference type="Proteomes" id="UP001629260"/>
    </source>
</evidence>